<dbReference type="HOGENOM" id="CLU_1227875_0_0_5"/>
<dbReference type="KEGG" id="bja:bll4887"/>
<accession>Q89KL8</accession>
<reference evidence="2" key="1">
    <citation type="journal article" date="2002" name="DNA Res.">
        <title>Complete genomic sequence of nitrogen-fixing symbiotic bacterium Bradyrhizobium japonicum USDA110.</title>
        <authorList>
            <person name="Kaneko T."/>
            <person name="Nakamura Y."/>
            <person name="Sato S."/>
            <person name="Minamisawa K."/>
            <person name="Uchiumi T."/>
            <person name="Sasamoto S."/>
            <person name="Watanabe A."/>
            <person name="Idesawa K."/>
            <person name="Iriguchi M."/>
            <person name="Kawashima K."/>
            <person name="Kohara M."/>
            <person name="Matsumoto M."/>
            <person name="Shimpo S."/>
            <person name="Tsuruoka H."/>
            <person name="Wada T."/>
            <person name="Yamada M."/>
            <person name="Tabata S."/>
        </authorList>
    </citation>
    <scope>NUCLEOTIDE SEQUENCE [LARGE SCALE GENOMIC DNA]</scope>
    <source>
        <strain evidence="2">JCM 10833 / BCRC 13528 / IAM 13628 / NBRC 14792 / USDA 110</strain>
    </source>
</reference>
<dbReference type="EMBL" id="BA000040">
    <property type="protein sequence ID" value="BAC50152.1"/>
    <property type="molecule type" value="Genomic_DNA"/>
</dbReference>
<gene>
    <name evidence="1" type="ordered locus">bll4887</name>
</gene>
<name>Q89KL8_BRADU</name>
<dbReference type="Proteomes" id="UP000002526">
    <property type="component" value="Chromosome"/>
</dbReference>
<dbReference type="InParanoid" id="Q89KL8"/>
<evidence type="ECO:0000313" key="2">
    <source>
        <dbReference type="Proteomes" id="UP000002526"/>
    </source>
</evidence>
<keyword evidence="2" id="KW-1185">Reference proteome</keyword>
<dbReference type="STRING" id="224911.AAV28_21755"/>
<dbReference type="EnsemblBacteria" id="BAC50152">
    <property type="protein sequence ID" value="BAC50152"/>
    <property type="gene ID" value="BAC50152"/>
</dbReference>
<dbReference type="InterPro" id="IPR026002">
    <property type="entry name" value="ATC_hydrolase-like"/>
</dbReference>
<organism evidence="1 2">
    <name type="scientific">Bradyrhizobium diazoefficiens (strain JCM 10833 / BCRC 13528 / IAM 13628 / NBRC 14792 / USDA 110)</name>
    <dbReference type="NCBI Taxonomy" id="224911"/>
    <lineage>
        <taxon>Bacteria</taxon>
        <taxon>Pseudomonadati</taxon>
        <taxon>Pseudomonadota</taxon>
        <taxon>Alphaproteobacteria</taxon>
        <taxon>Hyphomicrobiales</taxon>
        <taxon>Nitrobacteraceae</taxon>
        <taxon>Bradyrhizobium</taxon>
    </lineage>
</organism>
<dbReference type="eggNOG" id="ENOG5033237">
    <property type="taxonomic scope" value="Bacteria"/>
</dbReference>
<sequence>MAAGDRGDRCGMRPASPTLQTANYVRCPMAENIHPFYETHRGAMEAAMRNRLDLAEPMLRERAHLTDIGGIRREVMDEFEIVLTQMPYVGGAASRMSDFFMRLMGFMAISRVLRRHGVPLAVIGEIERETYKAQLLTDPETERLASGRQFMSPENQALLRAQAAGSVTESHQEEFPEDFVYDFVEPGPDDNFEFGINYKACGFCKFAARHGDKDILPNICGLDFDAYATRGIRLERTQTLAGGASHCNFRFSRLPSE</sequence>
<dbReference type="AlphaFoldDB" id="Q89KL8"/>
<evidence type="ECO:0000313" key="1">
    <source>
        <dbReference type="EMBL" id="BAC50152.1"/>
    </source>
</evidence>
<dbReference type="OrthoDB" id="9805176at2"/>
<proteinExistence type="predicted"/>
<dbReference type="PATRIC" id="fig|224911.5.peg.4972"/>
<protein>
    <submittedName>
        <fullName evidence="1">Bll4887 protein</fullName>
    </submittedName>
</protein>
<dbReference type="Pfam" id="PF14196">
    <property type="entry name" value="ATC_hydrolase"/>
    <property type="match status" value="1"/>
</dbReference>